<proteinExistence type="predicted"/>
<reference evidence="3" key="1">
    <citation type="journal article" date="2015" name="Genome Announc.">
        <title>Draft genome sequence of Talaromyces cellulolyticus strain Y-94, a source of lignocellulosic biomass-degrading enzymes.</title>
        <authorList>
            <person name="Fujii T."/>
            <person name="Koike H."/>
            <person name="Sawayama S."/>
            <person name="Yano S."/>
            <person name="Inoue H."/>
        </authorList>
    </citation>
    <scope>NUCLEOTIDE SEQUENCE [LARGE SCALE GENOMIC DNA]</scope>
    <source>
        <strain evidence="3">Y-94</strain>
    </source>
</reference>
<name>A0A6V8HNW6_TALPI</name>
<accession>A0A6V8HNW6</accession>
<evidence type="ECO:0000313" key="3">
    <source>
        <dbReference type="Proteomes" id="UP000053095"/>
    </source>
</evidence>
<dbReference type="Proteomes" id="UP000053095">
    <property type="component" value="Unassembled WGS sequence"/>
</dbReference>
<gene>
    <name evidence="2" type="ORF">TCE0_060f18737</name>
</gene>
<organism evidence="2 3">
    <name type="scientific">Talaromyces pinophilus</name>
    <name type="common">Penicillium pinophilum</name>
    <dbReference type="NCBI Taxonomy" id="128442"/>
    <lineage>
        <taxon>Eukaryota</taxon>
        <taxon>Fungi</taxon>
        <taxon>Dikarya</taxon>
        <taxon>Ascomycota</taxon>
        <taxon>Pezizomycotina</taxon>
        <taxon>Eurotiomycetes</taxon>
        <taxon>Eurotiomycetidae</taxon>
        <taxon>Eurotiales</taxon>
        <taxon>Trichocomaceae</taxon>
        <taxon>Talaromyces</taxon>
        <taxon>Talaromyces sect. Talaromyces</taxon>
    </lineage>
</organism>
<dbReference type="EMBL" id="DF933856">
    <property type="protein sequence ID" value="GAM43709.1"/>
    <property type="molecule type" value="Genomic_DNA"/>
</dbReference>
<protein>
    <submittedName>
        <fullName evidence="2">Uncharacterized protein</fullName>
    </submittedName>
</protein>
<sequence length="112" mass="11779">MTPEINEAAVLAATPRAAIPDINEASILAVMSRATTPNIDEAAVLAVTPRATTPDIDEGGFFTPPTTPSTIRDLDTNITVTQSDGKVPDDDELPASAEVQSPHITNRTKDIV</sequence>
<keyword evidence="3" id="KW-1185">Reference proteome</keyword>
<evidence type="ECO:0000313" key="2">
    <source>
        <dbReference type="EMBL" id="GAM43709.1"/>
    </source>
</evidence>
<feature type="region of interest" description="Disordered" evidence="1">
    <location>
        <begin position="52"/>
        <end position="112"/>
    </location>
</feature>
<evidence type="ECO:0000256" key="1">
    <source>
        <dbReference type="SAM" id="MobiDB-lite"/>
    </source>
</evidence>
<comment type="caution">
    <text evidence="2">The sequence shown here is derived from an EMBL/GenBank/DDBJ whole genome shotgun (WGS) entry which is preliminary data.</text>
</comment>
<dbReference type="AlphaFoldDB" id="A0A6V8HNW6"/>